<keyword evidence="3" id="KW-1185">Reference proteome</keyword>
<evidence type="ECO:0000313" key="3">
    <source>
        <dbReference type="Proteomes" id="UP000292003"/>
    </source>
</evidence>
<dbReference type="OrthoDB" id="3211108at2"/>
<sequence>MGSMVTQWEDGHFVGGHPALDLANTVFNRAHPVPDNELLRTPSDVLAWCTAAGVPAAADPDVAEVRAVREQVWAVFDALARGGSPPDAPVGALMERAGAGLRTGSAGIPAVLSLLAVRALFTLPAERIRACGRCGWLFLDSSRGGRRRWCSMSTCGNREKAGRHRRAVRASGA</sequence>
<proteinExistence type="predicted"/>
<dbReference type="AlphaFoldDB" id="A0A4Q7J511"/>
<dbReference type="PANTHER" id="PTHR35525">
    <property type="entry name" value="BLL6575 PROTEIN"/>
    <property type="match status" value="1"/>
</dbReference>
<dbReference type="InterPro" id="IPR023286">
    <property type="entry name" value="ABATE_dom_sf"/>
</dbReference>
<dbReference type="Pfam" id="PF07336">
    <property type="entry name" value="ABATE"/>
    <property type="match status" value="1"/>
</dbReference>
<dbReference type="InterPro" id="IPR010852">
    <property type="entry name" value="ABATE"/>
</dbReference>
<gene>
    <name evidence="2" type="ORF">EWH70_17005</name>
</gene>
<dbReference type="Gene3D" id="1.10.3300.10">
    <property type="entry name" value="Jann2411-like domain"/>
    <property type="match status" value="1"/>
</dbReference>
<name>A0A4Q7J511_9PSEU</name>
<dbReference type="Proteomes" id="UP000292003">
    <property type="component" value="Unassembled WGS sequence"/>
</dbReference>
<dbReference type="EMBL" id="SFCC01000008">
    <property type="protein sequence ID" value="RZQ62661.1"/>
    <property type="molecule type" value="Genomic_DNA"/>
</dbReference>
<evidence type="ECO:0000259" key="1">
    <source>
        <dbReference type="Pfam" id="PF11706"/>
    </source>
</evidence>
<feature type="domain" description="Zinc finger CGNR" evidence="1">
    <location>
        <begin position="127"/>
        <end position="166"/>
    </location>
</feature>
<dbReference type="SUPFAM" id="SSF160904">
    <property type="entry name" value="Jann2411-like"/>
    <property type="match status" value="1"/>
</dbReference>
<dbReference type="PANTHER" id="PTHR35525:SF3">
    <property type="entry name" value="BLL6575 PROTEIN"/>
    <property type="match status" value="1"/>
</dbReference>
<comment type="caution">
    <text evidence="2">The sequence shown here is derived from an EMBL/GenBank/DDBJ whole genome shotgun (WGS) entry which is preliminary data.</text>
</comment>
<protein>
    <submittedName>
        <fullName evidence="2">Zf-CGNR multi-domain protein</fullName>
    </submittedName>
</protein>
<evidence type="ECO:0000313" key="2">
    <source>
        <dbReference type="EMBL" id="RZQ62661.1"/>
    </source>
</evidence>
<reference evidence="2 3" key="1">
    <citation type="submission" date="2019-02" db="EMBL/GenBank/DDBJ databases">
        <title>Draft genome sequence of Amycolatopsis sp. 8-3EHSu isolated from roots of Suaeda maritima.</title>
        <authorList>
            <person name="Duangmal K."/>
            <person name="Chantavorakit T."/>
        </authorList>
    </citation>
    <scope>NUCLEOTIDE SEQUENCE [LARGE SCALE GENOMIC DNA]</scope>
    <source>
        <strain evidence="2 3">8-3EHSu</strain>
    </source>
</reference>
<accession>A0A4Q7J511</accession>
<dbReference type="InterPro" id="IPR021005">
    <property type="entry name" value="Znf_CGNR"/>
</dbReference>
<dbReference type="Pfam" id="PF11706">
    <property type="entry name" value="zf-CGNR"/>
    <property type="match status" value="1"/>
</dbReference>
<organism evidence="2 3">
    <name type="scientific">Amycolatopsis suaedae</name>
    <dbReference type="NCBI Taxonomy" id="2510978"/>
    <lineage>
        <taxon>Bacteria</taxon>
        <taxon>Bacillati</taxon>
        <taxon>Actinomycetota</taxon>
        <taxon>Actinomycetes</taxon>
        <taxon>Pseudonocardiales</taxon>
        <taxon>Pseudonocardiaceae</taxon>
        <taxon>Amycolatopsis</taxon>
    </lineage>
</organism>